<dbReference type="EMBL" id="BKCJ010002888">
    <property type="protein sequence ID" value="GEU51581.1"/>
    <property type="molecule type" value="Genomic_DNA"/>
</dbReference>
<comment type="caution">
    <text evidence="1">The sequence shown here is derived from an EMBL/GenBank/DDBJ whole genome shotgun (WGS) entry which is preliminary data.</text>
</comment>
<organism evidence="1">
    <name type="scientific">Tanacetum cinerariifolium</name>
    <name type="common">Dalmatian daisy</name>
    <name type="synonym">Chrysanthemum cinerariifolium</name>
    <dbReference type="NCBI Taxonomy" id="118510"/>
    <lineage>
        <taxon>Eukaryota</taxon>
        <taxon>Viridiplantae</taxon>
        <taxon>Streptophyta</taxon>
        <taxon>Embryophyta</taxon>
        <taxon>Tracheophyta</taxon>
        <taxon>Spermatophyta</taxon>
        <taxon>Magnoliopsida</taxon>
        <taxon>eudicotyledons</taxon>
        <taxon>Gunneridae</taxon>
        <taxon>Pentapetalae</taxon>
        <taxon>asterids</taxon>
        <taxon>campanulids</taxon>
        <taxon>Asterales</taxon>
        <taxon>Asteraceae</taxon>
        <taxon>Asteroideae</taxon>
        <taxon>Anthemideae</taxon>
        <taxon>Anthemidinae</taxon>
        <taxon>Tanacetum</taxon>
    </lineage>
</organism>
<sequence length="149" mass="16549">MRALLPSTSCRTDIPEADVSPQKRTFLTTLALGFDVGESSAAGTARQPGPTEFDLRRCMDNRALLRARVNTLFRDRPDHRRTAMLLDREAMYAREAWAGSEDRSAAITAHVRILEVQVAALIAQTSSLQTQLTTTLGRIEILEAREPEP</sequence>
<gene>
    <name evidence="1" type="ORF">Tci_023559</name>
</gene>
<evidence type="ECO:0000313" key="1">
    <source>
        <dbReference type="EMBL" id="GEU51581.1"/>
    </source>
</evidence>
<accession>A0A6L2KPX6</accession>
<reference evidence="1" key="1">
    <citation type="journal article" date="2019" name="Sci. Rep.">
        <title>Draft genome of Tanacetum cinerariifolium, the natural source of mosquito coil.</title>
        <authorList>
            <person name="Yamashiro T."/>
            <person name="Shiraishi A."/>
            <person name="Satake H."/>
            <person name="Nakayama K."/>
        </authorList>
    </citation>
    <scope>NUCLEOTIDE SEQUENCE</scope>
</reference>
<proteinExistence type="predicted"/>
<protein>
    <submittedName>
        <fullName evidence="1">Uncharacterized protein</fullName>
    </submittedName>
</protein>
<dbReference type="AlphaFoldDB" id="A0A6L2KPX6"/>
<name>A0A6L2KPX6_TANCI</name>